<evidence type="ECO:0000313" key="1">
    <source>
        <dbReference type="EMBL" id="RIH91770.1"/>
    </source>
</evidence>
<dbReference type="AlphaFoldDB" id="A0A399F6N2"/>
<proteinExistence type="predicted"/>
<comment type="caution">
    <text evidence="1">The sequence shown here is derived from an EMBL/GenBank/DDBJ whole genome shotgun (WGS) entry which is preliminary data.</text>
</comment>
<dbReference type="Proteomes" id="UP000266178">
    <property type="component" value="Unassembled WGS sequence"/>
</dbReference>
<name>A0A399F6N2_9DEIN</name>
<dbReference type="EMBL" id="QWLB01000033">
    <property type="protein sequence ID" value="RIH91770.1"/>
    <property type="molecule type" value="Genomic_DNA"/>
</dbReference>
<gene>
    <name evidence="1" type="ORF">Mgrana_02347</name>
</gene>
<keyword evidence="2" id="KW-1185">Reference proteome</keyword>
<dbReference type="RefSeq" id="WP_119357814.1">
    <property type="nucleotide sequence ID" value="NZ_BJXM01000021.1"/>
</dbReference>
<protein>
    <submittedName>
        <fullName evidence="1">Uncharacterized protein</fullName>
    </submittedName>
</protein>
<accession>A0A399F6N2</accession>
<organism evidence="1 2">
    <name type="scientific">Meiothermus granaticius NBRC 107808</name>
    <dbReference type="NCBI Taxonomy" id="1227551"/>
    <lineage>
        <taxon>Bacteria</taxon>
        <taxon>Thermotogati</taxon>
        <taxon>Deinococcota</taxon>
        <taxon>Deinococci</taxon>
        <taxon>Thermales</taxon>
        <taxon>Thermaceae</taxon>
        <taxon>Meiothermus</taxon>
    </lineage>
</organism>
<sequence>MASEPKGSLTPEGVAQLAQWAGLRLDLDRAAELIPLLEPLLEGDARIARLELGLTPILGPTWAGAEEG</sequence>
<evidence type="ECO:0000313" key="2">
    <source>
        <dbReference type="Proteomes" id="UP000266178"/>
    </source>
</evidence>
<reference evidence="1 2" key="1">
    <citation type="submission" date="2018-08" db="EMBL/GenBank/DDBJ databases">
        <title>Meiothermus granaticius genome AF-68 sequencing project.</title>
        <authorList>
            <person name="Da Costa M.S."/>
            <person name="Albuquerque L."/>
            <person name="Raposo P."/>
            <person name="Froufe H.J.C."/>
            <person name="Barroso C.S."/>
            <person name="Egas C."/>
        </authorList>
    </citation>
    <scope>NUCLEOTIDE SEQUENCE [LARGE SCALE GENOMIC DNA]</scope>
    <source>
        <strain evidence="1 2">AF-68</strain>
    </source>
</reference>